<dbReference type="GO" id="GO:0006013">
    <property type="term" value="P:mannose metabolic process"/>
    <property type="evidence" value="ECO:0007669"/>
    <property type="project" value="InterPro"/>
</dbReference>
<dbReference type="GO" id="GO:0046872">
    <property type="term" value="F:metal ion binding"/>
    <property type="evidence" value="ECO:0007669"/>
    <property type="project" value="UniProtKB-KW"/>
</dbReference>
<dbReference type="Pfam" id="PF18438">
    <property type="entry name" value="Glyco_hydro_38"/>
    <property type="match status" value="1"/>
</dbReference>
<dbReference type="InterPro" id="IPR011013">
    <property type="entry name" value="Gal_mutarotase_sf_dom"/>
</dbReference>
<dbReference type="PANTHER" id="PTHR46017">
    <property type="entry name" value="ALPHA-MANNOSIDASE 2C1"/>
    <property type="match status" value="1"/>
</dbReference>
<dbReference type="Gene3D" id="2.60.40.2220">
    <property type="match status" value="1"/>
</dbReference>
<evidence type="ECO:0000313" key="7">
    <source>
        <dbReference type="Proteomes" id="UP000003028"/>
    </source>
</evidence>
<dbReference type="InterPro" id="IPR000602">
    <property type="entry name" value="Glyco_hydro_38_N"/>
</dbReference>
<comment type="caution">
    <text evidence="6">The sequence shown here is derived from an EMBL/GenBank/DDBJ whole genome shotgun (WGS) entry which is preliminary data.</text>
</comment>
<protein>
    <submittedName>
        <fullName evidence="6">Glycosyl hydrolase family 38 N-terminal domain protein</fullName>
        <ecNumber evidence="6">3.2.1.24</ecNumber>
    </submittedName>
</protein>
<dbReference type="Gene3D" id="2.60.40.2210">
    <property type="match status" value="1"/>
</dbReference>
<keyword evidence="7" id="KW-1185">Reference proteome</keyword>
<dbReference type="CDD" id="cd10814">
    <property type="entry name" value="GH38N_AMII_SpGH38_like"/>
    <property type="match status" value="1"/>
</dbReference>
<dbReference type="GO" id="GO:0009313">
    <property type="term" value="P:oligosaccharide catabolic process"/>
    <property type="evidence" value="ECO:0007669"/>
    <property type="project" value="TreeGrafter"/>
</dbReference>
<keyword evidence="4 6" id="KW-0326">Glycosidase</keyword>
<dbReference type="Proteomes" id="UP000003028">
    <property type="component" value="Unassembled WGS sequence"/>
</dbReference>
<evidence type="ECO:0000256" key="4">
    <source>
        <dbReference type="ARBA" id="ARBA00023295"/>
    </source>
</evidence>
<accession>E7FXV8</accession>
<dbReference type="InterPro" id="IPR041147">
    <property type="entry name" value="GH38_C"/>
</dbReference>
<evidence type="ECO:0000256" key="1">
    <source>
        <dbReference type="ARBA" id="ARBA00009792"/>
    </source>
</evidence>
<dbReference type="GO" id="GO:0004559">
    <property type="term" value="F:alpha-mannosidase activity"/>
    <property type="evidence" value="ECO:0007669"/>
    <property type="project" value="UniProtKB-EC"/>
</dbReference>
<dbReference type="PANTHER" id="PTHR46017:SF2">
    <property type="entry name" value="MANNOSYLGLYCERATE HYDROLASE"/>
    <property type="match status" value="1"/>
</dbReference>
<dbReference type="Gene3D" id="2.70.98.30">
    <property type="entry name" value="Golgi alpha-mannosidase II, domain 4"/>
    <property type="match status" value="1"/>
</dbReference>
<proteinExistence type="inferred from homology"/>
<sequence>MKKIVHIISHSHWDREWYLPYEQHHMRLIELIDDLLDLFKTDPEFKSFHLDGQTIPLDDYLAVRPHRRQEVLDATQTGKLKIGPFYILQDDFLISSEANTRNMLVGLDESKQWGNPVMLGYFPDTFGNMGQAPQLMKQADIHAVAYGRGVKTTGFNNVVVDETYVSNYSELMWEGADKTEIFSILFANWYSNGNEIPVEKKAAQEFWNEKLADVEKYASTRHLLMMNGVDHQPVQKNVTEAIRLANELYPDYEFIHSNFDDYLEAVTSELPDDLGRVKGELTSQETDGWYTLANTSSSRVYLKQKNTEVQNLLELVAEPLATMAMVTDYPHETLRYAWKTLMQNHPHDSICGCSVDAVHRQMMTRFENAEEVGIYVRDLALDHLEKRIDTSMFPENSRPFTLFNTLGIKRHETVTITLEWDRLDFNREKPNELYKELENKVLPPLCVLDEEGNKVQAEILDSWVQFDYDLPKDGFRVPHMSKRIKVRLSCELPALSWKTLALAEGENAVTQTEPIESNILENQFLKVSIHENGTVDVYDKTNHKSYLDVFYYDDAGDIGNEYIFKQPYGDQAISSRNAHATVEEIERSHLIQRVAMTQNLEIPVSADEMLLHEQISVTEMRQRTAKRSLVTAILPITTEFTLEANSPVLQIDTKFTNEMKDHRLRACFDVGFKTTHHQAESIYEVVTRPNAVSKSWENPSNPQHQQAFCGLYTHGQGVVVGNVGLNEYEIVNNDTITVTLLRSVGEMGDWGYFPTPEAQCLGTHHTTLYLACHNDTDRIETYQTVKAKQVGFQVKQCNHHMGTFAPTHTYLNVKSQQMWMTALKRKEHGKDPILRLYNMESERYDQLELSLDNHTVMKSDVLERDKGDFDGVIKPAEIITLRFKEEACDEAN</sequence>
<dbReference type="OrthoDB" id="9764050at2"/>
<dbReference type="RefSeq" id="WP_003775730.1">
    <property type="nucleotide sequence ID" value="NZ_ACLK02000003.1"/>
</dbReference>
<dbReference type="SUPFAM" id="SSF88713">
    <property type="entry name" value="Glycoside hydrolase/deacetylase"/>
    <property type="match status" value="1"/>
</dbReference>
<dbReference type="InterPro" id="IPR011330">
    <property type="entry name" value="Glyco_hydro/deAcase_b/a-brl"/>
</dbReference>
<comment type="similarity">
    <text evidence="1">Belongs to the glycosyl hydrolase 38 family.</text>
</comment>
<name>E7FXV8_ERYRH</name>
<evidence type="ECO:0000256" key="2">
    <source>
        <dbReference type="ARBA" id="ARBA00022723"/>
    </source>
</evidence>
<dbReference type="InterPro" id="IPR027291">
    <property type="entry name" value="Glyco_hydro_38_N_sf"/>
</dbReference>
<dbReference type="Pfam" id="PF09261">
    <property type="entry name" value="Alpha-mann_mid"/>
    <property type="match status" value="1"/>
</dbReference>
<dbReference type="InterPro" id="IPR028995">
    <property type="entry name" value="Glyco_hydro_57/38_cen_sf"/>
</dbReference>
<dbReference type="SMART" id="SM00872">
    <property type="entry name" value="Alpha-mann_mid"/>
    <property type="match status" value="1"/>
</dbReference>
<dbReference type="SUPFAM" id="SSF74650">
    <property type="entry name" value="Galactose mutarotase-like"/>
    <property type="match status" value="1"/>
</dbReference>
<keyword evidence="2" id="KW-0479">Metal-binding</keyword>
<dbReference type="Pfam" id="PF07748">
    <property type="entry name" value="Glyco_hydro_38C"/>
    <property type="match status" value="1"/>
</dbReference>
<keyword evidence="3 6" id="KW-0378">Hydrolase</keyword>
<dbReference type="Pfam" id="PF17677">
    <property type="entry name" value="Glyco_hydro38C2"/>
    <property type="match status" value="1"/>
</dbReference>
<dbReference type="InterPro" id="IPR015341">
    <property type="entry name" value="Glyco_hydro_38_cen"/>
</dbReference>
<reference evidence="6" key="1">
    <citation type="submission" date="2011-01" db="EMBL/GenBank/DDBJ databases">
        <authorList>
            <person name="Muzny D."/>
            <person name="Qin X."/>
            <person name="Buhay C."/>
            <person name="Dugan-Rocha S."/>
            <person name="Ding Y."/>
            <person name="Chen G."/>
            <person name="Hawes A."/>
            <person name="Holder M."/>
            <person name="Jhangiani S."/>
            <person name="Johnson A."/>
            <person name="Khan Z."/>
            <person name="Li Z."/>
            <person name="Liu W."/>
            <person name="Liu X."/>
            <person name="Perez L."/>
            <person name="Shen H."/>
            <person name="Wang Q."/>
            <person name="Watt J."/>
            <person name="Xi L."/>
            <person name="Xin Y."/>
            <person name="Zhou J."/>
            <person name="Deng J."/>
            <person name="Jiang H."/>
            <person name="Liu Y."/>
            <person name="Qu J."/>
            <person name="Song X.-Z."/>
            <person name="Zhang L."/>
            <person name="Villasana D."/>
            <person name="Johnson A."/>
            <person name="Liu J."/>
            <person name="Liyanage D."/>
            <person name="Lorensuhewa L."/>
            <person name="Robinson T."/>
            <person name="Song A."/>
            <person name="Song B.-B."/>
            <person name="Dinh H."/>
            <person name="Thornton R."/>
            <person name="Coyle M."/>
            <person name="Francisco L."/>
            <person name="Jackson L."/>
            <person name="Javaid M."/>
            <person name="Korchina V."/>
            <person name="Kovar C."/>
            <person name="Mata R."/>
            <person name="Mathew T."/>
            <person name="Ngo R."/>
            <person name="Nguyen L."/>
            <person name="Nguyen N."/>
            <person name="Okwuonu G."/>
            <person name="Ongeri F."/>
            <person name="Pham C."/>
            <person name="Simmons D."/>
            <person name="Wilczek-Boney K."/>
            <person name="Hale W."/>
            <person name="Jakkamsetti A."/>
            <person name="Pham P."/>
            <person name="Ruth R."/>
            <person name="San Lucas F."/>
            <person name="Warren J."/>
            <person name="Zhang J."/>
            <person name="Zhao Z."/>
            <person name="Zhou C."/>
            <person name="Zhu D."/>
            <person name="Lee S."/>
            <person name="Bess C."/>
            <person name="Blankenburg K."/>
            <person name="Forbes L."/>
            <person name="Fu Q."/>
            <person name="Gubbala S."/>
            <person name="Hirani K."/>
            <person name="Jayaseelan J.C."/>
            <person name="Lara F."/>
            <person name="Munidasa M."/>
            <person name="Palculict T."/>
            <person name="Patil S."/>
            <person name="Pu L.-L."/>
            <person name="Saada N."/>
            <person name="Tang L."/>
            <person name="Weissenberger G."/>
            <person name="Zhu Y."/>
            <person name="Hemphill L."/>
            <person name="Shang Y."/>
            <person name="Youmans B."/>
            <person name="Ayvaz T."/>
            <person name="Ross M."/>
            <person name="Santibanez J."/>
            <person name="Aqrawi P."/>
            <person name="Gross S."/>
            <person name="Joshi V."/>
            <person name="Fowler G."/>
            <person name="Nazareth L."/>
            <person name="Reid J."/>
            <person name="Worley K."/>
            <person name="Petrosino J."/>
            <person name="Highlander S."/>
            <person name="Gibbs R."/>
        </authorList>
    </citation>
    <scope>NUCLEOTIDE SEQUENCE [LARGE SCALE GENOMIC DNA]</scope>
    <source>
        <strain evidence="6">ATCC 19414</strain>
    </source>
</reference>
<dbReference type="GO" id="GO:0030246">
    <property type="term" value="F:carbohydrate binding"/>
    <property type="evidence" value="ECO:0007669"/>
    <property type="project" value="InterPro"/>
</dbReference>
<dbReference type="STRING" id="1648.A2I91_08325"/>
<dbReference type="Gene3D" id="3.20.110.10">
    <property type="entry name" value="Glycoside hydrolase 38, N terminal domain"/>
    <property type="match status" value="1"/>
</dbReference>
<dbReference type="EC" id="3.2.1.24" evidence="6"/>
<dbReference type="EMBL" id="ACLK02000003">
    <property type="protein sequence ID" value="EFY08332.1"/>
    <property type="molecule type" value="Genomic_DNA"/>
</dbReference>
<dbReference type="InterPro" id="IPR037094">
    <property type="entry name" value="Glyco_hydro_38_cen_sf"/>
</dbReference>
<dbReference type="InterPro" id="IPR041509">
    <property type="entry name" value="GH38_beta-1"/>
</dbReference>
<organism evidence="6 7">
    <name type="scientific">Erysipelothrix rhusiopathiae ATCC 19414</name>
    <dbReference type="NCBI Taxonomy" id="525280"/>
    <lineage>
        <taxon>Bacteria</taxon>
        <taxon>Bacillati</taxon>
        <taxon>Bacillota</taxon>
        <taxon>Erysipelotrichia</taxon>
        <taxon>Erysipelotrichales</taxon>
        <taxon>Erysipelotrichaceae</taxon>
        <taxon>Erysipelothrix</taxon>
    </lineage>
</organism>
<evidence type="ECO:0000256" key="3">
    <source>
        <dbReference type="ARBA" id="ARBA00022801"/>
    </source>
</evidence>
<dbReference type="AlphaFoldDB" id="E7FXV8"/>
<feature type="domain" description="Glycoside hydrolase family 38 central" evidence="5">
    <location>
        <begin position="295"/>
        <end position="366"/>
    </location>
</feature>
<dbReference type="SUPFAM" id="SSF88688">
    <property type="entry name" value="Families 57/38 glycoside transferase middle domain"/>
    <property type="match status" value="1"/>
</dbReference>
<evidence type="ECO:0000259" key="5">
    <source>
        <dbReference type="SMART" id="SM00872"/>
    </source>
</evidence>
<gene>
    <name evidence="6" type="ORF">HMPREF0357_11485</name>
</gene>
<dbReference type="Pfam" id="PF01074">
    <property type="entry name" value="Glyco_hydro_38N"/>
    <property type="match status" value="1"/>
</dbReference>
<evidence type="ECO:0000313" key="6">
    <source>
        <dbReference type="EMBL" id="EFY08332.1"/>
    </source>
</evidence>
<dbReference type="InterPro" id="IPR011682">
    <property type="entry name" value="Glyco_hydro_38_C"/>
</dbReference>
<dbReference type="Gene3D" id="1.20.1270.50">
    <property type="entry name" value="Glycoside hydrolase family 38, central domain"/>
    <property type="match status" value="1"/>
</dbReference>